<gene>
    <name evidence="3" type="ORF">ONZ51_g4688</name>
</gene>
<organism evidence="3 4">
    <name type="scientific">Trametes cubensis</name>
    <dbReference type="NCBI Taxonomy" id="1111947"/>
    <lineage>
        <taxon>Eukaryota</taxon>
        <taxon>Fungi</taxon>
        <taxon>Dikarya</taxon>
        <taxon>Basidiomycota</taxon>
        <taxon>Agaricomycotina</taxon>
        <taxon>Agaricomycetes</taxon>
        <taxon>Polyporales</taxon>
        <taxon>Polyporaceae</taxon>
        <taxon>Trametes</taxon>
    </lineage>
</organism>
<name>A0AAD7XCS2_9APHY</name>
<feature type="transmembrane region" description="Helical" evidence="2">
    <location>
        <begin position="91"/>
        <end position="112"/>
    </location>
</feature>
<feature type="transmembrane region" description="Helical" evidence="2">
    <location>
        <begin position="192"/>
        <end position="208"/>
    </location>
</feature>
<sequence>MDSDIPAAALAVQAEPLDVRDRDTHHLGLDVSHFMVAFVDHGNEPGGPLAYYEHQGNVPSYVISPVLFALLTLVGDAFMTYRIFVVWRRKLVSLVLPLLLIMGDLEIVAAGFTGHELYKSPGSIPSGLLAPAVYRPMIAYFVMTLLTNIGTTFLLLARILWYDREMRNAFRLQDRSSSVHWQVMKTIMQSEAIYSVAVVVNLVLYAIGSNAVYITFAALPPLVGISFTMIIARIGLSEVLDDSKNGSAQSGDLSSLRAARARAQTSVGTEQGPAPIGIFVSTNAMEWRDDDAEGSMDDGLQKTPDAAPKGGVIHLRPLQRYQPETTMGGECPRREHS</sequence>
<dbReference type="Proteomes" id="UP001215151">
    <property type="component" value="Unassembled WGS sequence"/>
</dbReference>
<keyword evidence="2" id="KW-1133">Transmembrane helix</keyword>
<evidence type="ECO:0000313" key="4">
    <source>
        <dbReference type="Proteomes" id="UP001215151"/>
    </source>
</evidence>
<dbReference type="AlphaFoldDB" id="A0AAD7XCS2"/>
<accession>A0AAD7XCS2</accession>
<keyword evidence="2" id="KW-0812">Transmembrane</keyword>
<protein>
    <submittedName>
        <fullName evidence="3">Uncharacterized protein</fullName>
    </submittedName>
</protein>
<proteinExistence type="predicted"/>
<evidence type="ECO:0000313" key="3">
    <source>
        <dbReference type="EMBL" id="KAJ8483483.1"/>
    </source>
</evidence>
<evidence type="ECO:0000256" key="2">
    <source>
        <dbReference type="SAM" id="Phobius"/>
    </source>
</evidence>
<dbReference type="EMBL" id="JAPEVG010000093">
    <property type="protein sequence ID" value="KAJ8483483.1"/>
    <property type="molecule type" value="Genomic_DNA"/>
</dbReference>
<feature type="transmembrane region" description="Helical" evidence="2">
    <location>
        <begin position="138"/>
        <end position="161"/>
    </location>
</feature>
<reference evidence="3" key="1">
    <citation type="submission" date="2022-11" db="EMBL/GenBank/DDBJ databases">
        <title>Genome Sequence of Cubamyces cubensis.</title>
        <authorList>
            <person name="Buettner E."/>
        </authorList>
    </citation>
    <scope>NUCLEOTIDE SEQUENCE</scope>
    <source>
        <strain evidence="3">MPL-01</strain>
    </source>
</reference>
<feature type="transmembrane region" description="Helical" evidence="2">
    <location>
        <begin position="58"/>
        <end position="79"/>
    </location>
</feature>
<feature type="transmembrane region" description="Helical" evidence="2">
    <location>
        <begin position="214"/>
        <end position="236"/>
    </location>
</feature>
<keyword evidence="4" id="KW-1185">Reference proteome</keyword>
<feature type="region of interest" description="Disordered" evidence="1">
    <location>
        <begin position="290"/>
        <end position="337"/>
    </location>
</feature>
<comment type="caution">
    <text evidence="3">The sequence shown here is derived from an EMBL/GenBank/DDBJ whole genome shotgun (WGS) entry which is preliminary data.</text>
</comment>
<evidence type="ECO:0000256" key="1">
    <source>
        <dbReference type="SAM" id="MobiDB-lite"/>
    </source>
</evidence>
<keyword evidence="2" id="KW-0472">Membrane</keyword>